<dbReference type="OrthoDB" id="2708at2759"/>
<gene>
    <name evidence="1" type="ORF">KFE25_003538</name>
</gene>
<name>A0A8J5XJC0_DIALT</name>
<dbReference type="InterPro" id="IPR010404">
    <property type="entry name" value="CpcT/CpeT"/>
</dbReference>
<dbReference type="Gene3D" id="2.40.128.590">
    <property type="entry name" value="CpcT/CpeT domain"/>
    <property type="match status" value="1"/>
</dbReference>
<evidence type="ECO:0000313" key="1">
    <source>
        <dbReference type="EMBL" id="KAG8464475.1"/>
    </source>
</evidence>
<dbReference type="Proteomes" id="UP000751190">
    <property type="component" value="Unassembled WGS sequence"/>
</dbReference>
<dbReference type="InterPro" id="IPR038672">
    <property type="entry name" value="CpcT/CpeT_sf"/>
</dbReference>
<proteinExistence type="predicted"/>
<organism evidence="1 2">
    <name type="scientific">Diacronema lutheri</name>
    <name type="common">Unicellular marine alga</name>
    <name type="synonym">Monochrysis lutheri</name>
    <dbReference type="NCBI Taxonomy" id="2081491"/>
    <lineage>
        <taxon>Eukaryota</taxon>
        <taxon>Haptista</taxon>
        <taxon>Haptophyta</taxon>
        <taxon>Pavlovophyceae</taxon>
        <taxon>Pavlovales</taxon>
        <taxon>Pavlovaceae</taxon>
        <taxon>Diacronema</taxon>
    </lineage>
</organism>
<evidence type="ECO:0000313" key="2">
    <source>
        <dbReference type="Proteomes" id="UP000751190"/>
    </source>
</evidence>
<comment type="caution">
    <text evidence="1">The sequence shown here is derived from an EMBL/GenBank/DDBJ whole genome shotgun (WGS) entry which is preliminary data.</text>
</comment>
<accession>A0A8J5XJC0</accession>
<dbReference type="Pfam" id="PF06206">
    <property type="entry name" value="CpeT"/>
    <property type="match status" value="1"/>
</dbReference>
<dbReference type="EMBL" id="JAGTXO010000013">
    <property type="protein sequence ID" value="KAG8464475.1"/>
    <property type="molecule type" value="Genomic_DNA"/>
</dbReference>
<dbReference type="OMA" id="EDALWIN"/>
<dbReference type="AlphaFoldDB" id="A0A8J5XJC0"/>
<reference evidence="1" key="1">
    <citation type="submission" date="2021-05" db="EMBL/GenBank/DDBJ databases">
        <title>The genome of the haptophyte Pavlova lutheri (Diacronema luteri, Pavlovales) - a model for lipid biosynthesis in eukaryotic algae.</title>
        <authorList>
            <person name="Hulatt C.J."/>
            <person name="Posewitz M.C."/>
        </authorList>
    </citation>
    <scope>NUCLEOTIDE SEQUENCE</scope>
    <source>
        <strain evidence="1">NIVA-4/92</strain>
    </source>
</reference>
<sequence length="250" mass="26842">MVAASPARVAGRAVSSAFQLAPVAHSAPATAQFALVACFMRFFTGSFDNAAQAADDAAAGLGPREGGGHEHIRCGVQRVSAPVEVGDALLADYRFPARGDASFRTRLYTVSEEIGTASITMRIFRPTEQTLAKLARADFDAAALEWSADDFAHHISECDVRWTWVPAGGPLGGAHFDGELIAGDATVFSPILKQTIRVTDSLQLFEDALWINDRGFDPDGKQIYGNWRNVPYKLRRCADVCSAAPVANAR</sequence>
<dbReference type="GO" id="GO:0016829">
    <property type="term" value="F:lyase activity"/>
    <property type="evidence" value="ECO:0007669"/>
    <property type="project" value="InterPro"/>
</dbReference>
<keyword evidence="2" id="KW-1185">Reference proteome</keyword>
<protein>
    <submittedName>
        <fullName evidence="1">Uncharacterized protein</fullName>
    </submittedName>
</protein>